<keyword evidence="2" id="KW-1185">Reference proteome</keyword>
<organism evidence="1 2">
    <name type="scientific">Methylobacterium nodulans (strain LMG 21967 / CNCM I-2342 / ORS 2060)</name>
    <dbReference type="NCBI Taxonomy" id="460265"/>
    <lineage>
        <taxon>Bacteria</taxon>
        <taxon>Pseudomonadati</taxon>
        <taxon>Pseudomonadota</taxon>
        <taxon>Alphaproteobacteria</taxon>
        <taxon>Hyphomicrobiales</taxon>
        <taxon>Methylobacteriaceae</taxon>
        <taxon>Methylobacterium</taxon>
    </lineage>
</organism>
<keyword evidence="1" id="KW-0614">Plasmid</keyword>
<evidence type="ECO:0000313" key="1">
    <source>
        <dbReference type="EMBL" id="ACL63277.1"/>
    </source>
</evidence>
<reference evidence="2" key="1">
    <citation type="submission" date="2009-01" db="EMBL/GenBank/DDBJ databases">
        <title>Complete sequence of plasmid 4 of Methylobacterium nodulans ORS 2060.</title>
        <authorList>
            <consortium name="US DOE Joint Genome Institute"/>
            <person name="Lucas S."/>
            <person name="Copeland A."/>
            <person name="Lapidus A."/>
            <person name="Glavina del Rio T."/>
            <person name="Dalin E."/>
            <person name="Tice H."/>
            <person name="Bruce D."/>
            <person name="Goodwin L."/>
            <person name="Pitluck S."/>
            <person name="Sims D."/>
            <person name="Brettin T."/>
            <person name="Detter J.C."/>
            <person name="Han C."/>
            <person name="Larimer F."/>
            <person name="Land M."/>
            <person name="Hauser L."/>
            <person name="Kyrpides N."/>
            <person name="Ivanova N."/>
            <person name="Marx C.J."/>
            <person name="Richardson P."/>
        </authorList>
    </citation>
    <scope>NUCLEOTIDE SEQUENCE [LARGE SCALE GENOMIC DNA]</scope>
    <source>
        <strain evidence="2">LMG 21967 / CNCM I-2342 / ORS 2060</strain>
        <plasmid evidence="2">Plasmid pMNOD04</plasmid>
    </source>
</reference>
<geneLocation type="plasmid" evidence="1 2">
    <name>pMNOD04</name>
</geneLocation>
<sequence length="73" mass="8056">MAADPDAQAKLADVDRQIAAVMAEREAEIRRIADLSSLSREWAEANRCLDVFDEALIILCRSRLALKSLLVAS</sequence>
<dbReference type="HOGENOM" id="CLU_2700532_0_0_5"/>
<gene>
    <name evidence="1" type="ordered locus">Mnod_7683</name>
</gene>
<dbReference type="KEGG" id="mno:Mnod_7683"/>
<name>B8IXY7_METNO</name>
<evidence type="ECO:0000313" key="2">
    <source>
        <dbReference type="Proteomes" id="UP000008207"/>
    </source>
</evidence>
<dbReference type="Proteomes" id="UP000008207">
    <property type="component" value="Plasmid pMNOD04"/>
</dbReference>
<dbReference type="AlphaFoldDB" id="B8IXY7"/>
<accession>B8IXY7</accession>
<protein>
    <submittedName>
        <fullName evidence="1">Uncharacterized protein</fullName>
    </submittedName>
</protein>
<proteinExistence type="predicted"/>
<dbReference type="EMBL" id="CP001353">
    <property type="protein sequence ID" value="ACL63277.1"/>
    <property type="molecule type" value="Genomic_DNA"/>
</dbReference>